<dbReference type="Gene3D" id="3.20.20.80">
    <property type="entry name" value="Glycosidases"/>
    <property type="match status" value="1"/>
</dbReference>
<keyword evidence="2" id="KW-1185">Reference proteome</keyword>
<dbReference type="InterPro" id="IPR017853">
    <property type="entry name" value="GH"/>
</dbReference>
<name>A0ABQ6M7V1_9STRA</name>
<reference evidence="1 2" key="1">
    <citation type="journal article" date="2023" name="Commun. Biol.">
        <title>Genome analysis of Parmales, the sister group of diatoms, reveals the evolutionary specialization of diatoms from phago-mixotrophs to photoautotrophs.</title>
        <authorList>
            <person name="Ban H."/>
            <person name="Sato S."/>
            <person name="Yoshikawa S."/>
            <person name="Yamada K."/>
            <person name="Nakamura Y."/>
            <person name="Ichinomiya M."/>
            <person name="Sato N."/>
            <person name="Blanc-Mathieu R."/>
            <person name="Endo H."/>
            <person name="Kuwata A."/>
            <person name="Ogata H."/>
        </authorList>
    </citation>
    <scope>NUCLEOTIDE SEQUENCE [LARGE SCALE GENOMIC DNA]</scope>
</reference>
<comment type="caution">
    <text evidence="1">The sequence shown here is derived from an EMBL/GenBank/DDBJ whole genome shotgun (WGS) entry which is preliminary data.</text>
</comment>
<dbReference type="SUPFAM" id="SSF51445">
    <property type="entry name" value="(Trans)glycosidases"/>
    <property type="match status" value="1"/>
</dbReference>
<evidence type="ECO:0000313" key="1">
    <source>
        <dbReference type="EMBL" id="GMI21232.1"/>
    </source>
</evidence>
<evidence type="ECO:0000313" key="2">
    <source>
        <dbReference type="Proteomes" id="UP001165060"/>
    </source>
</evidence>
<gene>
    <name evidence="1" type="ORF">TeGR_g8718</name>
</gene>
<proteinExistence type="predicted"/>
<accession>A0ABQ6M7V1</accession>
<dbReference type="Proteomes" id="UP001165060">
    <property type="component" value="Unassembled WGS sequence"/>
</dbReference>
<protein>
    <recommendedName>
        <fullName evidence="3">GH18 domain-containing protein</fullName>
    </recommendedName>
</protein>
<evidence type="ECO:0008006" key="3">
    <source>
        <dbReference type="Google" id="ProtNLM"/>
    </source>
</evidence>
<organism evidence="1 2">
    <name type="scientific">Tetraparma gracilis</name>
    <dbReference type="NCBI Taxonomy" id="2962635"/>
    <lineage>
        <taxon>Eukaryota</taxon>
        <taxon>Sar</taxon>
        <taxon>Stramenopiles</taxon>
        <taxon>Ochrophyta</taxon>
        <taxon>Bolidophyceae</taxon>
        <taxon>Parmales</taxon>
        <taxon>Triparmaceae</taxon>
        <taxon>Tetraparma</taxon>
    </lineage>
</organism>
<sequence length="255" mass="27819">MPSGRPPCIYSSDPSTKEKCDNYIATLGDAIRSCGEGVAGIDFDHEGDHTALGKAGVVSSWEANAYSSILDRMQKSMGDGYTVSADIQAWGYESIWGGADSFPIGYTPWVDADIFAANPNLFVNTMSYYWPSDCSISSWKRDAWVATNVWKLSKAQVNIGIGYYSQNHTASPRRIAPVIAGEPTWHTLSERCPSLPPDVCVCEGVNFVSKNMNAEIARFVKDEGFRGLFPWAANYDSPDPDESLAVYLGKGLSPT</sequence>
<dbReference type="EMBL" id="BRYB01001234">
    <property type="protein sequence ID" value="GMI21232.1"/>
    <property type="molecule type" value="Genomic_DNA"/>
</dbReference>